<dbReference type="VEuPathDB" id="TriTrypDB:TM35_000015920"/>
<sequence length="319" mass="35887">MYRNEYSVKYQQNAHREVSRRKDIMVGLYSVCSADSLSHTDNEPMKSEIKSSDSLNSWASLLGPALHCLSCSLRIQMTEKTVVYRLKTTYRVENDSQSHFSLFFPISECSDVVTSLSAKINGKIVMGELVWLTSDPLEKPMQFISATNTTPDTPLDNIDKNPSSVYSITRDASGVLDGRKAEVGVDVIVEIQWITKEITWNGPHSLQVSYPFACAPRLPDEIICRGVFSSPVKMVDSPNFRGVVAHVLTWKMRGNRCKVSLKKENNGILQRSKEDFFTLTFYFQNAFDGDHGIGTFGPVTIILFVGILLWLLLTKDLIQ</sequence>
<dbReference type="Proteomes" id="UP000192257">
    <property type="component" value="Unassembled WGS sequence"/>
</dbReference>
<protein>
    <submittedName>
        <fullName evidence="2">Uncharacterized protein</fullName>
    </submittedName>
</protein>
<evidence type="ECO:0000256" key="1">
    <source>
        <dbReference type="SAM" id="Phobius"/>
    </source>
</evidence>
<keyword evidence="1" id="KW-1133">Transmembrane helix</keyword>
<name>A0A1X0PA73_9TRYP</name>
<dbReference type="EMBL" id="NBCO01000001">
    <property type="protein sequence ID" value="ORC93715.1"/>
    <property type="molecule type" value="Genomic_DNA"/>
</dbReference>
<reference evidence="2 3" key="1">
    <citation type="submission" date="2017-03" db="EMBL/GenBank/DDBJ databases">
        <title>An alternative strategy for trypanosome survival in the mammalian bloodstream revealed through genome and transcriptome analysis of the ubiquitous bovine parasite Trypanosoma (Megatrypanum) theileri.</title>
        <authorList>
            <person name="Kelly S."/>
            <person name="Ivens A."/>
            <person name="Mott A."/>
            <person name="O'Neill E."/>
            <person name="Emms D."/>
            <person name="Macleod O."/>
            <person name="Voorheis P."/>
            <person name="Matthews J."/>
            <person name="Matthews K."/>
            <person name="Carrington M."/>
        </authorList>
    </citation>
    <scope>NUCLEOTIDE SEQUENCE [LARGE SCALE GENOMIC DNA]</scope>
    <source>
        <strain evidence="2">Edinburgh</strain>
    </source>
</reference>
<gene>
    <name evidence="2" type="ORF">TM35_000015920</name>
</gene>
<proteinExistence type="predicted"/>
<organism evidence="2 3">
    <name type="scientific">Trypanosoma theileri</name>
    <dbReference type="NCBI Taxonomy" id="67003"/>
    <lineage>
        <taxon>Eukaryota</taxon>
        <taxon>Discoba</taxon>
        <taxon>Euglenozoa</taxon>
        <taxon>Kinetoplastea</taxon>
        <taxon>Metakinetoplastina</taxon>
        <taxon>Trypanosomatida</taxon>
        <taxon>Trypanosomatidae</taxon>
        <taxon>Trypanosoma</taxon>
    </lineage>
</organism>
<feature type="transmembrane region" description="Helical" evidence="1">
    <location>
        <begin position="293"/>
        <end position="313"/>
    </location>
</feature>
<evidence type="ECO:0000313" key="2">
    <source>
        <dbReference type="EMBL" id="ORC93715.1"/>
    </source>
</evidence>
<keyword evidence="1" id="KW-0812">Transmembrane</keyword>
<dbReference type="RefSeq" id="XP_028887781.1">
    <property type="nucleotide sequence ID" value="XM_029021273.1"/>
</dbReference>
<accession>A0A1X0PA73</accession>
<dbReference type="AlphaFoldDB" id="A0A1X0PA73"/>
<comment type="caution">
    <text evidence="2">The sequence shown here is derived from an EMBL/GenBank/DDBJ whole genome shotgun (WGS) entry which is preliminary data.</text>
</comment>
<evidence type="ECO:0000313" key="3">
    <source>
        <dbReference type="Proteomes" id="UP000192257"/>
    </source>
</evidence>
<keyword evidence="3" id="KW-1185">Reference proteome</keyword>
<dbReference type="OrthoDB" id="249507at2759"/>
<dbReference type="GeneID" id="39981053"/>
<keyword evidence="1" id="KW-0472">Membrane</keyword>